<reference evidence="11 12" key="1">
    <citation type="submission" date="2019-09" db="EMBL/GenBank/DDBJ databases">
        <title>Draft genome sequence of Ginsengibacter sp. BR5-29.</title>
        <authorList>
            <person name="Im W.-T."/>
        </authorList>
    </citation>
    <scope>NUCLEOTIDE SEQUENCE [LARGE SCALE GENOMIC DNA]</scope>
    <source>
        <strain evidence="11 12">BR5-29</strain>
    </source>
</reference>
<dbReference type="GO" id="GO:0016036">
    <property type="term" value="P:cellular response to phosphate starvation"/>
    <property type="evidence" value="ECO:0007669"/>
    <property type="project" value="TreeGrafter"/>
</dbReference>
<keyword evidence="4" id="KW-0808">Transferase</keyword>
<dbReference type="InterPro" id="IPR003594">
    <property type="entry name" value="HATPase_dom"/>
</dbReference>
<evidence type="ECO:0000256" key="7">
    <source>
        <dbReference type="ARBA" id="ARBA00023136"/>
    </source>
</evidence>
<dbReference type="CDD" id="cd00130">
    <property type="entry name" value="PAS"/>
    <property type="match status" value="1"/>
</dbReference>
<evidence type="ECO:0000256" key="4">
    <source>
        <dbReference type="ARBA" id="ARBA00022679"/>
    </source>
</evidence>
<keyword evidence="3" id="KW-0597">Phosphoprotein</keyword>
<evidence type="ECO:0000256" key="6">
    <source>
        <dbReference type="ARBA" id="ARBA00023012"/>
    </source>
</evidence>
<comment type="caution">
    <text evidence="11">The sequence shown here is derived from an EMBL/GenBank/DDBJ whole genome shotgun (WGS) entry which is preliminary data.</text>
</comment>
<dbReference type="InterPro" id="IPR005467">
    <property type="entry name" value="His_kinase_dom"/>
</dbReference>
<dbReference type="InterPro" id="IPR035965">
    <property type="entry name" value="PAS-like_dom_sf"/>
</dbReference>
<feature type="domain" description="Histidine kinase" evidence="8">
    <location>
        <begin position="268"/>
        <end position="481"/>
    </location>
</feature>
<evidence type="ECO:0000259" key="9">
    <source>
        <dbReference type="PROSITE" id="PS50112"/>
    </source>
</evidence>
<proteinExistence type="predicted"/>
<dbReference type="Gene3D" id="1.10.287.130">
    <property type="match status" value="1"/>
</dbReference>
<feature type="domain" description="PAC" evidence="10">
    <location>
        <begin position="86"/>
        <end position="137"/>
    </location>
</feature>
<dbReference type="SUPFAM" id="SSF55874">
    <property type="entry name" value="ATPase domain of HSP90 chaperone/DNA topoisomerase II/histidine kinase"/>
    <property type="match status" value="1"/>
</dbReference>
<dbReference type="PANTHER" id="PTHR45453">
    <property type="entry name" value="PHOSPHATE REGULON SENSOR PROTEIN PHOR"/>
    <property type="match status" value="1"/>
</dbReference>
<dbReference type="PANTHER" id="PTHR45453:SF1">
    <property type="entry name" value="PHOSPHATE REGULON SENSOR PROTEIN PHOR"/>
    <property type="match status" value="1"/>
</dbReference>
<keyword evidence="7" id="KW-0472">Membrane</keyword>
<dbReference type="RefSeq" id="WP_150415237.1">
    <property type="nucleotide sequence ID" value="NZ_VYQF01000003.1"/>
</dbReference>
<dbReference type="Gene3D" id="3.30.450.20">
    <property type="entry name" value="PAS domain"/>
    <property type="match status" value="2"/>
</dbReference>
<dbReference type="PROSITE" id="PS50112">
    <property type="entry name" value="PAS"/>
    <property type="match status" value="1"/>
</dbReference>
<dbReference type="PRINTS" id="PR00344">
    <property type="entry name" value="BCTRLSENSOR"/>
</dbReference>
<keyword evidence="6" id="KW-0902">Two-component regulatory system</keyword>
<dbReference type="PROSITE" id="PS50113">
    <property type="entry name" value="PAC"/>
    <property type="match status" value="1"/>
</dbReference>
<protein>
    <recommendedName>
        <fullName evidence="2">histidine kinase</fullName>
        <ecNumber evidence="2">2.7.13.3</ecNumber>
    </recommendedName>
</protein>
<comment type="catalytic activity">
    <reaction evidence="1">
        <text>ATP + protein L-histidine = ADP + protein N-phospho-L-histidine.</text>
        <dbReference type="EC" id="2.7.13.3"/>
    </reaction>
</comment>
<dbReference type="NCBIfam" id="TIGR00229">
    <property type="entry name" value="sensory_box"/>
    <property type="match status" value="1"/>
</dbReference>
<dbReference type="InterPro" id="IPR000014">
    <property type="entry name" value="PAS"/>
</dbReference>
<dbReference type="GO" id="GO:0004721">
    <property type="term" value="F:phosphoprotein phosphatase activity"/>
    <property type="evidence" value="ECO:0007669"/>
    <property type="project" value="TreeGrafter"/>
</dbReference>
<accession>A0A5J5IIF2</accession>
<dbReference type="Gene3D" id="3.30.565.10">
    <property type="entry name" value="Histidine kinase-like ATPase, C-terminal domain"/>
    <property type="match status" value="1"/>
</dbReference>
<dbReference type="SMART" id="SM00091">
    <property type="entry name" value="PAS"/>
    <property type="match status" value="2"/>
</dbReference>
<feature type="domain" description="PAS" evidence="9">
    <location>
        <begin position="11"/>
        <end position="84"/>
    </location>
</feature>
<dbReference type="SMART" id="SM00388">
    <property type="entry name" value="HisKA"/>
    <property type="match status" value="1"/>
</dbReference>
<dbReference type="InterPro" id="IPR050351">
    <property type="entry name" value="BphY/WalK/GraS-like"/>
</dbReference>
<dbReference type="Pfam" id="PF00512">
    <property type="entry name" value="HisKA"/>
    <property type="match status" value="1"/>
</dbReference>
<dbReference type="GO" id="GO:0005886">
    <property type="term" value="C:plasma membrane"/>
    <property type="evidence" value="ECO:0007669"/>
    <property type="project" value="TreeGrafter"/>
</dbReference>
<organism evidence="11 12">
    <name type="scientific">Ginsengibacter hankyongi</name>
    <dbReference type="NCBI Taxonomy" id="2607284"/>
    <lineage>
        <taxon>Bacteria</taxon>
        <taxon>Pseudomonadati</taxon>
        <taxon>Bacteroidota</taxon>
        <taxon>Chitinophagia</taxon>
        <taxon>Chitinophagales</taxon>
        <taxon>Chitinophagaceae</taxon>
        <taxon>Ginsengibacter</taxon>
    </lineage>
</organism>
<dbReference type="InterPro" id="IPR036097">
    <property type="entry name" value="HisK_dim/P_sf"/>
</dbReference>
<evidence type="ECO:0000256" key="1">
    <source>
        <dbReference type="ARBA" id="ARBA00000085"/>
    </source>
</evidence>
<dbReference type="Proteomes" id="UP000326903">
    <property type="component" value="Unassembled WGS sequence"/>
</dbReference>
<dbReference type="GO" id="GO:0000155">
    <property type="term" value="F:phosphorelay sensor kinase activity"/>
    <property type="evidence" value="ECO:0007669"/>
    <property type="project" value="InterPro"/>
</dbReference>
<keyword evidence="5 11" id="KW-0418">Kinase</keyword>
<evidence type="ECO:0000256" key="3">
    <source>
        <dbReference type="ARBA" id="ARBA00022553"/>
    </source>
</evidence>
<dbReference type="InterPro" id="IPR036890">
    <property type="entry name" value="HATPase_C_sf"/>
</dbReference>
<evidence type="ECO:0000313" key="12">
    <source>
        <dbReference type="Proteomes" id="UP000326903"/>
    </source>
</evidence>
<dbReference type="Pfam" id="PF13426">
    <property type="entry name" value="PAS_9"/>
    <property type="match status" value="2"/>
</dbReference>
<evidence type="ECO:0000259" key="10">
    <source>
        <dbReference type="PROSITE" id="PS50113"/>
    </source>
</evidence>
<evidence type="ECO:0000313" key="11">
    <source>
        <dbReference type="EMBL" id="KAA9038517.1"/>
    </source>
</evidence>
<name>A0A5J5IIF2_9BACT</name>
<dbReference type="PROSITE" id="PS50109">
    <property type="entry name" value="HIS_KIN"/>
    <property type="match status" value="1"/>
</dbReference>
<dbReference type="EMBL" id="VYQF01000003">
    <property type="protein sequence ID" value="KAA9038517.1"/>
    <property type="molecule type" value="Genomic_DNA"/>
</dbReference>
<dbReference type="SUPFAM" id="SSF47384">
    <property type="entry name" value="Homodimeric domain of signal transducing histidine kinase"/>
    <property type="match status" value="1"/>
</dbReference>
<evidence type="ECO:0000259" key="8">
    <source>
        <dbReference type="PROSITE" id="PS50109"/>
    </source>
</evidence>
<evidence type="ECO:0000256" key="2">
    <source>
        <dbReference type="ARBA" id="ARBA00012438"/>
    </source>
</evidence>
<dbReference type="SUPFAM" id="SSF55785">
    <property type="entry name" value="PYP-like sensor domain (PAS domain)"/>
    <property type="match status" value="2"/>
</dbReference>
<dbReference type="AlphaFoldDB" id="A0A5J5IIF2"/>
<dbReference type="CDD" id="cd00075">
    <property type="entry name" value="HATPase"/>
    <property type="match status" value="1"/>
</dbReference>
<evidence type="ECO:0000256" key="5">
    <source>
        <dbReference type="ARBA" id="ARBA00022777"/>
    </source>
</evidence>
<gene>
    <name evidence="11" type="ORF">FW778_13225</name>
</gene>
<dbReference type="FunFam" id="3.30.565.10:FF:000006">
    <property type="entry name" value="Sensor histidine kinase WalK"/>
    <property type="match status" value="1"/>
</dbReference>
<dbReference type="InterPro" id="IPR000700">
    <property type="entry name" value="PAS-assoc_C"/>
</dbReference>
<sequence>MDNSFQSLDHSFKYFEALYKNTVENCVLLLNESGVVISINEAFENCFGYNHNEVRGQNLSIFFTDEDIKKGKPANEIKNVLTKGQSSDNNYLVKKDKSITWVSGESVLVKNEKNEKRILKVIQDINAQKKSEEQVTRLDELNEKILKSIEDVVIVLDEHLNILNANESFNSLFEVNFKTGALFSFADVIKLHKLSGNLIDSIRDTCICKKGFSNLTVEIESASKEKRIFDVNCNVMEHNSSGTKLLIIMHDITVHKGLEREREDVIGFVAHELRNPLANIVLCNELLGDLIKENNQEEIDDMLQRSKNNVMRLNKLIGELYDAAKVNSGNLKLELSIFNFEEMVFEAIDTVKVLHPAYNIIVSGDGRVDATGDRYRLIQVVTNYLSNGIKYSNGNTDVQLHISYNNESITVSVKDNGLGISPKQLPYIFDRFFRAEKTKNLEGIGLGLFLCRQIIYAHRGKVWAESEEGEGSTFYFSIPRI</sequence>
<dbReference type="InterPro" id="IPR004358">
    <property type="entry name" value="Sig_transdc_His_kin-like_C"/>
</dbReference>
<dbReference type="EC" id="2.7.13.3" evidence="2"/>
<dbReference type="InterPro" id="IPR003661">
    <property type="entry name" value="HisK_dim/P_dom"/>
</dbReference>
<dbReference type="Pfam" id="PF02518">
    <property type="entry name" value="HATPase_c"/>
    <property type="match status" value="1"/>
</dbReference>
<dbReference type="CDD" id="cd00082">
    <property type="entry name" value="HisKA"/>
    <property type="match status" value="1"/>
</dbReference>
<dbReference type="SMART" id="SM00387">
    <property type="entry name" value="HATPase_c"/>
    <property type="match status" value="1"/>
</dbReference>
<keyword evidence="12" id="KW-1185">Reference proteome</keyword>